<accession>M1EZG2</accession>
<organism evidence="1 2">
    <name type="scientific">Cronobacter phage CR9</name>
    <dbReference type="NCBI Taxonomy" id="1162290"/>
    <lineage>
        <taxon>Viruses</taxon>
        <taxon>Duplodnaviria</taxon>
        <taxon>Heunggongvirae</taxon>
        <taxon>Uroviricota</taxon>
        <taxon>Caudoviricetes</taxon>
        <taxon>Vequintavirinae</taxon>
        <taxon>Certrevirus</taxon>
        <taxon>Certrevirus CR9</taxon>
    </lineage>
</organism>
<dbReference type="EMBL" id="JQ691611">
    <property type="protein sequence ID" value="AFH21083.1"/>
    <property type="molecule type" value="Genomic_DNA"/>
</dbReference>
<keyword evidence="2" id="KW-1185">Reference proteome</keyword>
<evidence type="ECO:0000313" key="2">
    <source>
        <dbReference type="Proteomes" id="UP000011829"/>
    </source>
</evidence>
<name>M1EZG2_9CAUD</name>
<dbReference type="GeneID" id="18563041"/>
<sequence>MLQMNKEVTIEALTAAAGYTPGRMLLVFANSHHHAVGGWKDFLGVALSVDSAKELIHNSGITYGDYQVVDYKSLSVVAEGSFGSLN</sequence>
<gene>
    <name evidence="1" type="ORF">CR9_199</name>
</gene>
<evidence type="ECO:0000313" key="1">
    <source>
        <dbReference type="EMBL" id="AFH21083.1"/>
    </source>
</evidence>
<dbReference type="KEGG" id="vg:18563041"/>
<proteinExistence type="predicted"/>
<protein>
    <submittedName>
        <fullName evidence="1">Uncharacterized protein</fullName>
    </submittedName>
</protein>
<dbReference type="OrthoDB" id="507at1911928"/>
<dbReference type="Proteomes" id="UP000011829">
    <property type="component" value="Segment"/>
</dbReference>
<reference evidence="1 2" key="1">
    <citation type="submission" date="2012-02" db="EMBL/GenBank/DDBJ databases">
        <title>Complete Genome Sequence of Cronobacter sakazakii Bacteriophage CR9.</title>
        <authorList>
            <person name="Shin H."/>
            <person name="Lee J.-H."/>
            <person name="Kim Y."/>
            <person name="Ryu S."/>
        </authorList>
    </citation>
    <scope>NUCLEOTIDE SEQUENCE [LARGE SCALE GENOMIC DNA]</scope>
</reference>
<dbReference type="RefSeq" id="YP_009015161.1">
    <property type="nucleotide sequence ID" value="NC_023717.1"/>
</dbReference>